<feature type="transmembrane region" description="Helical" evidence="5">
    <location>
        <begin position="199"/>
        <end position="218"/>
    </location>
</feature>
<dbReference type="PANTHER" id="PTHR10361">
    <property type="entry name" value="SODIUM-BILE ACID COTRANSPORTER"/>
    <property type="match status" value="1"/>
</dbReference>
<sequence length="299" mass="31333">MDIIIKLFLPLSLAFIMFSLGITLTLQDFKRVVQIPRAFSIGMLGQLVLLPASAFLILQVVELEPAMAFGVMLLAFAPGGVTSNMLTRFGGGSVALAVSITAITSVLCVLTVPVFAAAAASHFLGAAMPKIDVTSIGISMALITAVPVATGLAVNHLAPTFASTISKVVEIVASVLFVVIVLGALVTNWSVLMENILELGPVLVLLNVVMLTIGYGGAKMMKLSHPDSVAIAMEVGVQNATLGITVGALIAMSSEALPPYSLASGVYGITMYACAFLFIGWLRWRARKNPELRPQSEAS</sequence>
<name>A0ABQ3ETG6_9HYPH</name>
<dbReference type="EMBL" id="BMXE01000009">
    <property type="protein sequence ID" value="GHB46196.1"/>
    <property type="molecule type" value="Genomic_DNA"/>
</dbReference>
<evidence type="ECO:0000256" key="3">
    <source>
        <dbReference type="ARBA" id="ARBA00022989"/>
    </source>
</evidence>
<feature type="transmembrane region" description="Helical" evidence="5">
    <location>
        <begin position="67"/>
        <end position="87"/>
    </location>
</feature>
<keyword evidence="2 5" id="KW-0812">Transmembrane</keyword>
<gene>
    <name evidence="6" type="ORF">GCM10007094_39380</name>
</gene>
<dbReference type="InterPro" id="IPR002657">
    <property type="entry name" value="BilAc:Na_symport/Acr3"/>
</dbReference>
<feature type="transmembrane region" description="Helical" evidence="5">
    <location>
        <begin position="38"/>
        <end position="61"/>
    </location>
</feature>
<protein>
    <recommendedName>
        <fullName evidence="8">Bile acid:sodium symporter</fullName>
    </recommendedName>
</protein>
<feature type="transmembrane region" description="Helical" evidence="5">
    <location>
        <begin position="230"/>
        <end position="252"/>
    </location>
</feature>
<feature type="transmembrane region" description="Helical" evidence="5">
    <location>
        <begin position="168"/>
        <end position="187"/>
    </location>
</feature>
<evidence type="ECO:0000313" key="7">
    <source>
        <dbReference type="Proteomes" id="UP000637980"/>
    </source>
</evidence>
<comment type="subcellular location">
    <subcellularLocation>
        <location evidence="1">Membrane</location>
        <topology evidence="1">Multi-pass membrane protein</topology>
    </subcellularLocation>
</comment>
<organism evidence="6 7">
    <name type="scientific">Pseudovibrio japonicus</name>
    <dbReference type="NCBI Taxonomy" id="366534"/>
    <lineage>
        <taxon>Bacteria</taxon>
        <taxon>Pseudomonadati</taxon>
        <taxon>Pseudomonadota</taxon>
        <taxon>Alphaproteobacteria</taxon>
        <taxon>Hyphomicrobiales</taxon>
        <taxon>Stappiaceae</taxon>
        <taxon>Pseudovibrio</taxon>
    </lineage>
</organism>
<dbReference type="PANTHER" id="PTHR10361:SF24">
    <property type="entry name" value="P3 PROTEIN"/>
    <property type="match status" value="1"/>
</dbReference>
<accession>A0ABQ3ETG6</accession>
<keyword evidence="4 5" id="KW-0472">Membrane</keyword>
<evidence type="ECO:0000256" key="1">
    <source>
        <dbReference type="ARBA" id="ARBA00004141"/>
    </source>
</evidence>
<keyword evidence="3 5" id="KW-1133">Transmembrane helix</keyword>
<evidence type="ECO:0000256" key="2">
    <source>
        <dbReference type="ARBA" id="ARBA00022692"/>
    </source>
</evidence>
<feature type="transmembrane region" description="Helical" evidence="5">
    <location>
        <begin position="264"/>
        <end position="284"/>
    </location>
</feature>
<reference evidence="7" key="1">
    <citation type="journal article" date="2019" name="Int. J. Syst. Evol. Microbiol.">
        <title>The Global Catalogue of Microorganisms (GCM) 10K type strain sequencing project: providing services to taxonomists for standard genome sequencing and annotation.</title>
        <authorList>
            <consortium name="The Broad Institute Genomics Platform"/>
            <consortium name="The Broad Institute Genome Sequencing Center for Infectious Disease"/>
            <person name="Wu L."/>
            <person name="Ma J."/>
        </authorList>
    </citation>
    <scope>NUCLEOTIDE SEQUENCE [LARGE SCALE GENOMIC DNA]</scope>
    <source>
        <strain evidence="7">KCTC 12861</strain>
    </source>
</reference>
<feature type="transmembrane region" description="Helical" evidence="5">
    <location>
        <begin position="94"/>
        <end position="116"/>
    </location>
</feature>
<evidence type="ECO:0008006" key="8">
    <source>
        <dbReference type="Google" id="ProtNLM"/>
    </source>
</evidence>
<comment type="caution">
    <text evidence="6">The sequence shown here is derived from an EMBL/GenBank/DDBJ whole genome shotgun (WGS) entry which is preliminary data.</text>
</comment>
<dbReference type="Pfam" id="PF01758">
    <property type="entry name" value="SBF"/>
    <property type="match status" value="1"/>
</dbReference>
<dbReference type="InterPro" id="IPR038770">
    <property type="entry name" value="Na+/solute_symporter_sf"/>
</dbReference>
<evidence type="ECO:0000313" key="6">
    <source>
        <dbReference type="EMBL" id="GHB46196.1"/>
    </source>
</evidence>
<dbReference type="InterPro" id="IPR004710">
    <property type="entry name" value="Bilac:Na_transpt"/>
</dbReference>
<dbReference type="RefSeq" id="WP_189438523.1">
    <property type="nucleotide sequence ID" value="NZ_BMXE01000009.1"/>
</dbReference>
<feature type="transmembrane region" description="Helical" evidence="5">
    <location>
        <begin position="136"/>
        <end position="156"/>
    </location>
</feature>
<evidence type="ECO:0000256" key="4">
    <source>
        <dbReference type="ARBA" id="ARBA00023136"/>
    </source>
</evidence>
<keyword evidence="7" id="KW-1185">Reference proteome</keyword>
<proteinExistence type="predicted"/>
<dbReference type="Proteomes" id="UP000637980">
    <property type="component" value="Unassembled WGS sequence"/>
</dbReference>
<dbReference type="Gene3D" id="1.20.1530.20">
    <property type="match status" value="1"/>
</dbReference>
<feature type="transmembrane region" description="Helical" evidence="5">
    <location>
        <begin position="6"/>
        <end position="26"/>
    </location>
</feature>
<evidence type="ECO:0000256" key="5">
    <source>
        <dbReference type="SAM" id="Phobius"/>
    </source>
</evidence>